<name>A0A0S4IL44_BODSA</name>
<reference evidence="3" key="1">
    <citation type="submission" date="2015-09" db="EMBL/GenBank/DDBJ databases">
        <authorList>
            <consortium name="Pathogen Informatics"/>
        </authorList>
    </citation>
    <scope>NUCLEOTIDE SEQUENCE [LARGE SCALE GENOMIC DNA]</scope>
    <source>
        <strain evidence="3">Lake Konstanz</strain>
    </source>
</reference>
<dbReference type="EMBL" id="CYKH01000082">
    <property type="protein sequence ID" value="CUE70491.1"/>
    <property type="molecule type" value="Genomic_DNA"/>
</dbReference>
<keyword evidence="3" id="KW-1185">Reference proteome</keyword>
<dbReference type="AlphaFoldDB" id="A0A0S4IL44"/>
<feature type="region of interest" description="Disordered" evidence="1">
    <location>
        <begin position="26"/>
        <end position="90"/>
    </location>
</feature>
<proteinExistence type="predicted"/>
<gene>
    <name evidence="2" type="ORF">BSAL_52455</name>
</gene>
<feature type="compositionally biased region" description="Polar residues" evidence="1">
    <location>
        <begin position="58"/>
        <end position="70"/>
    </location>
</feature>
<evidence type="ECO:0000313" key="3">
    <source>
        <dbReference type="Proteomes" id="UP000051952"/>
    </source>
</evidence>
<feature type="compositionally biased region" description="Basic and acidic residues" evidence="1">
    <location>
        <begin position="71"/>
        <end position="90"/>
    </location>
</feature>
<feature type="compositionally biased region" description="Acidic residues" evidence="1">
    <location>
        <begin position="27"/>
        <end position="51"/>
    </location>
</feature>
<organism evidence="2 3">
    <name type="scientific">Bodo saltans</name>
    <name type="common">Flagellated protozoan</name>
    <dbReference type="NCBI Taxonomy" id="75058"/>
    <lineage>
        <taxon>Eukaryota</taxon>
        <taxon>Discoba</taxon>
        <taxon>Euglenozoa</taxon>
        <taxon>Kinetoplastea</taxon>
        <taxon>Metakinetoplastina</taxon>
        <taxon>Eubodonida</taxon>
        <taxon>Bodonidae</taxon>
        <taxon>Bodo</taxon>
    </lineage>
</organism>
<dbReference type="Proteomes" id="UP000051952">
    <property type="component" value="Unassembled WGS sequence"/>
</dbReference>
<sequence length="90" mass="10044">MCVRDTLPEYMRAAALSFLPMVTKEIYDDDDGDNDDGDDDDDGDNDDDDCDAYYGQDLQLSISSGSMNDNKSPHDDAHAGQLTQREEFLL</sequence>
<evidence type="ECO:0000256" key="1">
    <source>
        <dbReference type="SAM" id="MobiDB-lite"/>
    </source>
</evidence>
<dbReference type="VEuPathDB" id="TriTrypDB:BSAL_52455"/>
<evidence type="ECO:0000313" key="2">
    <source>
        <dbReference type="EMBL" id="CUE70491.1"/>
    </source>
</evidence>
<accession>A0A0S4IL44</accession>
<protein>
    <submittedName>
        <fullName evidence="2">Uncharacterized protein</fullName>
    </submittedName>
</protein>